<proteinExistence type="predicted"/>
<evidence type="ECO:0000256" key="4">
    <source>
        <dbReference type="ARBA" id="ARBA00022741"/>
    </source>
</evidence>
<evidence type="ECO:0000256" key="9">
    <source>
        <dbReference type="SAM" id="Phobius"/>
    </source>
</evidence>
<name>A0A850EGK7_9BACL</name>
<feature type="transmembrane region" description="Helical" evidence="9">
    <location>
        <begin position="133"/>
        <end position="154"/>
    </location>
</feature>
<feature type="transmembrane region" description="Helical" evidence="9">
    <location>
        <begin position="35"/>
        <end position="53"/>
    </location>
</feature>
<dbReference type="Gene3D" id="1.20.5.1930">
    <property type="match status" value="1"/>
</dbReference>
<keyword evidence="9" id="KW-0472">Membrane</keyword>
<evidence type="ECO:0000256" key="7">
    <source>
        <dbReference type="ARBA" id="ARBA00023012"/>
    </source>
</evidence>
<dbReference type="GO" id="GO:0046983">
    <property type="term" value="F:protein dimerization activity"/>
    <property type="evidence" value="ECO:0007669"/>
    <property type="project" value="InterPro"/>
</dbReference>
<dbReference type="GO" id="GO:0016020">
    <property type="term" value="C:membrane"/>
    <property type="evidence" value="ECO:0007669"/>
    <property type="project" value="InterPro"/>
</dbReference>
<dbReference type="CDD" id="cd16917">
    <property type="entry name" value="HATPase_UhpB-NarQ-NarX-like"/>
    <property type="match status" value="1"/>
</dbReference>
<evidence type="ECO:0000256" key="2">
    <source>
        <dbReference type="ARBA" id="ARBA00012438"/>
    </source>
</evidence>
<dbReference type="Pfam" id="PF23540">
    <property type="entry name" value="DesK_N"/>
    <property type="match status" value="1"/>
</dbReference>
<dbReference type="EC" id="2.7.13.3" evidence="2"/>
<feature type="transmembrane region" description="Helical" evidence="9">
    <location>
        <begin position="12"/>
        <end position="29"/>
    </location>
</feature>
<gene>
    <name evidence="11" type="ORF">HPT30_07955</name>
</gene>
<dbReference type="GO" id="GO:0005524">
    <property type="term" value="F:ATP binding"/>
    <property type="evidence" value="ECO:0007669"/>
    <property type="project" value="UniProtKB-KW"/>
</dbReference>
<reference evidence="11" key="1">
    <citation type="submission" date="2020-06" db="EMBL/GenBank/DDBJ databases">
        <title>Paenibacillus sp. nov., isolated from soil.</title>
        <authorList>
            <person name="Seo Y.L."/>
        </authorList>
    </citation>
    <scope>NUCLEOTIDE SEQUENCE [LARGE SCALE GENOMIC DNA]</scope>
    <source>
        <strain evidence="11">JW14</strain>
    </source>
</reference>
<keyword evidence="12" id="KW-1185">Reference proteome</keyword>
<evidence type="ECO:0000256" key="8">
    <source>
        <dbReference type="SAM" id="Coils"/>
    </source>
</evidence>
<dbReference type="InterPro" id="IPR005467">
    <property type="entry name" value="His_kinase_dom"/>
</dbReference>
<accession>A0A850EGK7</accession>
<evidence type="ECO:0000256" key="5">
    <source>
        <dbReference type="ARBA" id="ARBA00022777"/>
    </source>
</evidence>
<feature type="transmembrane region" description="Helical" evidence="9">
    <location>
        <begin position="65"/>
        <end position="83"/>
    </location>
</feature>
<evidence type="ECO:0000256" key="3">
    <source>
        <dbReference type="ARBA" id="ARBA00022679"/>
    </source>
</evidence>
<dbReference type="InterPro" id="IPR036890">
    <property type="entry name" value="HATPase_C_sf"/>
</dbReference>
<dbReference type="InterPro" id="IPR050482">
    <property type="entry name" value="Sensor_HK_TwoCompSys"/>
</dbReference>
<dbReference type="Proteomes" id="UP000564806">
    <property type="component" value="Unassembled WGS sequence"/>
</dbReference>
<dbReference type="Gene3D" id="3.30.565.10">
    <property type="entry name" value="Histidine kinase-like ATPase, C-terminal domain"/>
    <property type="match status" value="1"/>
</dbReference>
<keyword evidence="4" id="KW-0547">Nucleotide-binding</keyword>
<keyword evidence="7" id="KW-0902">Two-component regulatory system</keyword>
<dbReference type="PANTHER" id="PTHR24421:SF63">
    <property type="entry name" value="SENSOR HISTIDINE KINASE DESK"/>
    <property type="match status" value="1"/>
</dbReference>
<evidence type="ECO:0000256" key="1">
    <source>
        <dbReference type="ARBA" id="ARBA00000085"/>
    </source>
</evidence>
<dbReference type="AlphaFoldDB" id="A0A850EGK7"/>
<feature type="coiled-coil region" evidence="8">
    <location>
        <begin position="156"/>
        <end position="183"/>
    </location>
</feature>
<feature type="transmembrane region" description="Helical" evidence="9">
    <location>
        <begin position="108"/>
        <end position="126"/>
    </location>
</feature>
<keyword evidence="9" id="KW-1133">Transmembrane helix</keyword>
<organism evidence="11 12">
    <name type="scientific">Paenibacillus agri</name>
    <dbReference type="NCBI Taxonomy" id="2744309"/>
    <lineage>
        <taxon>Bacteria</taxon>
        <taxon>Bacillati</taxon>
        <taxon>Bacillota</taxon>
        <taxon>Bacilli</taxon>
        <taxon>Bacillales</taxon>
        <taxon>Paenibacillaceae</taxon>
        <taxon>Paenibacillus</taxon>
    </lineage>
</organism>
<evidence type="ECO:0000259" key="10">
    <source>
        <dbReference type="PROSITE" id="PS50109"/>
    </source>
</evidence>
<dbReference type="EMBL" id="JABWCS010000199">
    <property type="protein sequence ID" value="NUU60275.1"/>
    <property type="molecule type" value="Genomic_DNA"/>
</dbReference>
<keyword evidence="9" id="KW-0812">Transmembrane</keyword>
<keyword evidence="8" id="KW-0175">Coiled coil</keyword>
<feature type="domain" description="Histidine kinase" evidence="10">
    <location>
        <begin position="185"/>
        <end position="374"/>
    </location>
</feature>
<dbReference type="GO" id="GO:0000155">
    <property type="term" value="F:phosphorelay sensor kinase activity"/>
    <property type="evidence" value="ECO:0007669"/>
    <property type="project" value="InterPro"/>
</dbReference>
<comment type="caution">
    <text evidence="11">The sequence shown here is derived from an EMBL/GenBank/DDBJ whole genome shotgun (WGS) entry which is preliminary data.</text>
</comment>
<dbReference type="InterPro" id="IPR011712">
    <property type="entry name" value="Sig_transdc_His_kin_sub3_dim/P"/>
</dbReference>
<dbReference type="Pfam" id="PF02518">
    <property type="entry name" value="HATPase_c"/>
    <property type="match status" value="1"/>
</dbReference>
<dbReference type="InterPro" id="IPR056374">
    <property type="entry name" value="DesK/YvfT_N"/>
</dbReference>
<evidence type="ECO:0000256" key="6">
    <source>
        <dbReference type="ARBA" id="ARBA00022840"/>
    </source>
</evidence>
<keyword evidence="6" id="KW-0067">ATP-binding</keyword>
<dbReference type="SUPFAM" id="SSF55874">
    <property type="entry name" value="ATPase domain of HSP90 chaperone/DNA topoisomerase II/histidine kinase"/>
    <property type="match status" value="1"/>
</dbReference>
<dbReference type="PROSITE" id="PS50109">
    <property type="entry name" value="HIS_KIN"/>
    <property type="match status" value="1"/>
</dbReference>
<evidence type="ECO:0000313" key="11">
    <source>
        <dbReference type="EMBL" id="NUU60275.1"/>
    </source>
</evidence>
<comment type="catalytic activity">
    <reaction evidence="1">
        <text>ATP + protein L-histidine = ADP + protein N-phospho-L-histidine.</text>
        <dbReference type="EC" id="2.7.13.3"/>
    </reaction>
</comment>
<keyword evidence="3" id="KW-0808">Transferase</keyword>
<dbReference type="Pfam" id="PF07730">
    <property type="entry name" value="HisKA_3"/>
    <property type="match status" value="1"/>
</dbReference>
<sequence>MRQWQFRLFPKKLGIFPFIWVVYMILPILNMQEYTGIKLAVGYAMVGLFAVTYRQLYWAQGRAFTAWLAVQMLLILLLCLFYSPQNVYLGFFTANFVSWYSDNRKFNIIYSIFVVQELFLVGWGLKTIEGTELLFLLPFIIIMLISPFGIRSMFRRRHLERELDEANEVIKELVKREERMRIARDLHDTLGHTLSLITLKSQLVEKLVSKDTDRAEAEAREIQRTSRAALRQVRELVSEMRAITVAEELTEAGEMLRTAEIALEIEGDVSLGEVSDLNQNILSLCIKEAVTNIVRHSGANKCVISIVKSEGQVRIMIRDNGHGLHGHGVADAGFREGNGLKGMNERLSLIDGSLTINADGSKGTMLTVMIPLVVKERKDGETA</sequence>
<dbReference type="InterPro" id="IPR003594">
    <property type="entry name" value="HATPase_dom"/>
</dbReference>
<evidence type="ECO:0000313" key="12">
    <source>
        <dbReference type="Proteomes" id="UP000564806"/>
    </source>
</evidence>
<protein>
    <recommendedName>
        <fullName evidence="2">histidine kinase</fullName>
        <ecNumber evidence="2">2.7.13.3</ecNumber>
    </recommendedName>
</protein>
<dbReference type="PANTHER" id="PTHR24421">
    <property type="entry name" value="NITRATE/NITRITE SENSOR PROTEIN NARX-RELATED"/>
    <property type="match status" value="1"/>
</dbReference>
<keyword evidence="5 11" id="KW-0418">Kinase</keyword>